<evidence type="ECO:0000256" key="4">
    <source>
        <dbReference type="ARBA" id="ARBA00022741"/>
    </source>
</evidence>
<dbReference type="CDD" id="cd00712">
    <property type="entry name" value="AsnB"/>
    <property type="match status" value="1"/>
</dbReference>
<dbReference type="RefSeq" id="WP_073311621.1">
    <property type="nucleotide sequence ID" value="NZ_FQZI01000004.1"/>
</dbReference>
<dbReference type="AlphaFoldDB" id="A0A1M6FSU4"/>
<evidence type="ECO:0000256" key="1">
    <source>
        <dbReference type="ARBA" id="ARBA00005187"/>
    </source>
</evidence>
<evidence type="ECO:0000313" key="13">
    <source>
        <dbReference type="Proteomes" id="UP000184488"/>
    </source>
</evidence>
<evidence type="ECO:0000256" key="5">
    <source>
        <dbReference type="ARBA" id="ARBA00022840"/>
    </source>
</evidence>
<dbReference type="Proteomes" id="UP000184488">
    <property type="component" value="Unassembled WGS sequence"/>
</dbReference>
<feature type="domain" description="Glutamine amidotransferase type-2" evidence="11">
    <location>
        <begin position="2"/>
        <end position="211"/>
    </location>
</feature>
<feature type="binding site" evidence="9">
    <location>
        <position position="99"/>
    </location>
    <ligand>
        <name>L-glutamine</name>
        <dbReference type="ChEBI" id="CHEBI:58359"/>
    </ligand>
</feature>
<evidence type="ECO:0000256" key="8">
    <source>
        <dbReference type="PIRSR" id="PIRSR001589-1"/>
    </source>
</evidence>
<keyword evidence="13" id="KW-1185">Reference proteome</keyword>
<dbReference type="EC" id="6.3.5.4" evidence="3"/>
<keyword evidence="4 9" id="KW-0547">Nucleotide-binding</keyword>
<evidence type="ECO:0000256" key="7">
    <source>
        <dbReference type="ARBA" id="ARBA00048741"/>
    </source>
</evidence>
<dbReference type="InterPro" id="IPR006426">
    <property type="entry name" value="Asn_synth_AEB"/>
</dbReference>
<dbReference type="GO" id="GO:0004066">
    <property type="term" value="F:asparagine synthase (glutamine-hydrolyzing) activity"/>
    <property type="evidence" value="ECO:0007669"/>
    <property type="project" value="UniProtKB-EC"/>
</dbReference>
<reference evidence="13" key="1">
    <citation type="submission" date="2016-11" db="EMBL/GenBank/DDBJ databases">
        <authorList>
            <person name="Varghese N."/>
            <person name="Submissions S."/>
        </authorList>
    </citation>
    <scope>NUCLEOTIDE SEQUENCE [LARGE SCALE GENOMIC DNA]</scope>
    <source>
        <strain evidence="13">DSM 18829</strain>
    </source>
</reference>
<sequence length="591" mass="69318">MCGIIGTTNAKISLDLFKEAHKTIYQRGPDSQLYITDYCFVFGHSRLAIIDLDERSNQPFVFQHENKKITVVFNGEIYNFLILKEILEKKGYVFKTSSDTEVLCASYLEWGISCFDYFEGMWALGLFDHQLQQLVITKDRVGKKPLYYSFEDGVVSFSSSIWGVSKLCKKKDICIEGLQLYFALGFVPDHFSIIKGINSMLPGKIIVFQKDGNQFYVKEENNSVFKSFSAKESSVSNLMKEAIVKRVIADVPIATLMSGGVDSTIVTKITRKFYKEVKTFFVDFEDKRLSEFYWADYLSKRNNLPINRVMLRNVDLNDSFADYAEVYEEPFADYSGIPSIAIFKKVSEEFKVVLTGDGGDELFYGYPHYSKKLMLYVLMKLNNVFKISRFFNVKVKKILDEGIEKFESNYLKNHAILSKFAADYIDQRFNQVRLKEKSFLRTVIQYDRVFNNLPYKYLVKTDRASMFSGTEVRSPFLDEALLRHVRKLPTWMIFTPCISKLYLKILYFKCFGIKYFLSKKKGFTPPIKELRERYFKEDDFNQLKDYFKELNSSFFNDIKNLVYDDLLNDNILFDRFFFFNIWRLKSYSKNQ</sequence>
<comment type="pathway">
    <text evidence="1">Amino-acid biosynthesis; L-asparagine biosynthesis; L-asparagine from L-aspartate (L-Gln route): step 1/1.</text>
</comment>
<gene>
    <name evidence="12" type="ORF">SAMN05444363_2327</name>
</gene>
<dbReference type="PANTHER" id="PTHR43284">
    <property type="entry name" value="ASPARAGINE SYNTHETASE (GLUTAMINE-HYDROLYZING)"/>
    <property type="match status" value="1"/>
</dbReference>
<evidence type="ECO:0000256" key="10">
    <source>
        <dbReference type="PIRSR" id="PIRSR001589-3"/>
    </source>
</evidence>
<keyword evidence="8" id="KW-0028">Amino-acid biosynthesis</keyword>
<dbReference type="STRING" id="415425.SAMN05444363_2327"/>
<dbReference type="GO" id="GO:0005524">
    <property type="term" value="F:ATP binding"/>
    <property type="evidence" value="ECO:0007669"/>
    <property type="project" value="UniProtKB-KW"/>
</dbReference>
<dbReference type="InterPro" id="IPR017932">
    <property type="entry name" value="GATase_2_dom"/>
</dbReference>
<dbReference type="InterPro" id="IPR014729">
    <property type="entry name" value="Rossmann-like_a/b/a_fold"/>
</dbReference>
<evidence type="ECO:0000256" key="9">
    <source>
        <dbReference type="PIRSR" id="PIRSR001589-2"/>
    </source>
</evidence>
<dbReference type="PANTHER" id="PTHR43284:SF1">
    <property type="entry name" value="ASPARAGINE SYNTHETASE"/>
    <property type="match status" value="1"/>
</dbReference>
<comment type="catalytic activity">
    <reaction evidence="7">
        <text>L-aspartate + L-glutamine + ATP + H2O = L-asparagine + L-glutamate + AMP + diphosphate + H(+)</text>
        <dbReference type="Rhea" id="RHEA:12228"/>
        <dbReference type="ChEBI" id="CHEBI:15377"/>
        <dbReference type="ChEBI" id="CHEBI:15378"/>
        <dbReference type="ChEBI" id="CHEBI:29985"/>
        <dbReference type="ChEBI" id="CHEBI:29991"/>
        <dbReference type="ChEBI" id="CHEBI:30616"/>
        <dbReference type="ChEBI" id="CHEBI:33019"/>
        <dbReference type="ChEBI" id="CHEBI:58048"/>
        <dbReference type="ChEBI" id="CHEBI:58359"/>
        <dbReference type="ChEBI" id="CHEBI:456215"/>
        <dbReference type="EC" id="6.3.5.4"/>
    </reaction>
</comment>
<proteinExistence type="inferred from homology"/>
<evidence type="ECO:0000256" key="2">
    <source>
        <dbReference type="ARBA" id="ARBA00005752"/>
    </source>
</evidence>
<feature type="active site" description="For GATase activity" evidence="8">
    <location>
        <position position="2"/>
    </location>
</feature>
<dbReference type="InterPro" id="IPR029055">
    <property type="entry name" value="Ntn_hydrolases_N"/>
</dbReference>
<keyword evidence="8" id="KW-0061">Asparagine biosynthesis</keyword>
<keyword evidence="5 9" id="KW-0067">ATP-binding</keyword>
<dbReference type="SUPFAM" id="SSF56235">
    <property type="entry name" value="N-terminal nucleophile aminohydrolases (Ntn hydrolases)"/>
    <property type="match status" value="1"/>
</dbReference>
<accession>A0A1M6FSU4</accession>
<name>A0A1M6FSU4_9FLAO</name>
<evidence type="ECO:0000313" key="12">
    <source>
        <dbReference type="EMBL" id="SHJ00798.1"/>
    </source>
</evidence>
<dbReference type="PIRSF" id="PIRSF001589">
    <property type="entry name" value="Asn_synthetase_glu-h"/>
    <property type="match status" value="1"/>
</dbReference>
<keyword evidence="6 8" id="KW-0315">Glutamine amidotransferase</keyword>
<evidence type="ECO:0000259" key="11">
    <source>
        <dbReference type="PROSITE" id="PS51278"/>
    </source>
</evidence>
<evidence type="ECO:0000256" key="6">
    <source>
        <dbReference type="ARBA" id="ARBA00022962"/>
    </source>
</evidence>
<dbReference type="InterPro" id="IPR001962">
    <property type="entry name" value="Asn_synthase"/>
</dbReference>
<dbReference type="Pfam" id="PF00733">
    <property type="entry name" value="Asn_synthase"/>
    <property type="match status" value="1"/>
</dbReference>
<evidence type="ECO:0000256" key="3">
    <source>
        <dbReference type="ARBA" id="ARBA00012737"/>
    </source>
</evidence>
<dbReference type="EMBL" id="FQZI01000004">
    <property type="protein sequence ID" value="SHJ00798.1"/>
    <property type="molecule type" value="Genomic_DNA"/>
</dbReference>
<dbReference type="NCBIfam" id="TIGR01536">
    <property type="entry name" value="asn_synth_AEB"/>
    <property type="match status" value="1"/>
</dbReference>
<feature type="binding site" evidence="9">
    <location>
        <position position="282"/>
    </location>
    <ligand>
        <name>ATP</name>
        <dbReference type="ChEBI" id="CHEBI:30616"/>
    </ligand>
</feature>
<dbReference type="OrthoDB" id="9763290at2"/>
<feature type="site" description="Important for beta-aspartyl-AMP intermediate formation" evidence="10">
    <location>
        <position position="357"/>
    </location>
</feature>
<dbReference type="InterPro" id="IPR051786">
    <property type="entry name" value="ASN_synthetase/amidase"/>
</dbReference>
<dbReference type="Gene3D" id="3.40.50.620">
    <property type="entry name" value="HUPs"/>
    <property type="match status" value="1"/>
</dbReference>
<dbReference type="CDD" id="cd01991">
    <property type="entry name" value="Asn_synthase_B_C"/>
    <property type="match status" value="1"/>
</dbReference>
<dbReference type="GO" id="GO:0006529">
    <property type="term" value="P:asparagine biosynthetic process"/>
    <property type="evidence" value="ECO:0007669"/>
    <property type="project" value="UniProtKB-KW"/>
</dbReference>
<dbReference type="Pfam" id="PF13522">
    <property type="entry name" value="GATase_6"/>
    <property type="match status" value="1"/>
</dbReference>
<dbReference type="PROSITE" id="PS51278">
    <property type="entry name" value="GATASE_TYPE_2"/>
    <property type="match status" value="1"/>
</dbReference>
<dbReference type="SUPFAM" id="SSF52402">
    <property type="entry name" value="Adenine nucleotide alpha hydrolases-like"/>
    <property type="match status" value="1"/>
</dbReference>
<protein>
    <recommendedName>
        <fullName evidence="3">asparagine synthase (glutamine-hydrolyzing)</fullName>
        <ecNumber evidence="3">6.3.5.4</ecNumber>
    </recommendedName>
</protein>
<dbReference type="InterPro" id="IPR033738">
    <property type="entry name" value="AsnB_N"/>
</dbReference>
<dbReference type="Gene3D" id="3.60.20.10">
    <property type="entry name" value="Glutamine Phosphoribosylpyrophosphate, subunit 1, domain 1"/>
    <property type="match status" value="1"/>
</dbReference>
<comment type="similarity">
    <text evidence="2">Belongs to the asparagine synthetase family.</text>
</comment>
<feature type="binding site" evidence="9">
    <location>
        <position position="256"/>
    </location>
    <ligand>
        <name>ATP</name>
        <dbReference type="ChEBI" id="CHEBI:30616"/>
    </ligand>
</feature>
<organism evidence="12 13">
    <name type="scientific">Flavobacterium terrae</name>
    <dbReference type="NCBI Taxonomy" id="415425"/>
    <lineage>
        <taxon>Bacteria</taxon>
        <taxon>Pseudomonadati</taxon>
        <taxon>Bacteroidota</taxon>
        <taxon>Flavobacteriia</taxon>
        <taxon>Flavobacteriales</taxon>
        <taxon>Flavobacteriaceae</taxon>
        <taxon>Flavobacterium</taxon>
    </lineage>
</organism>